<evidence type="ECO:0000313" key="1">
    <source>
        <dbReference type="EMBL" id="RGD72934.1"/>
    </source>
</evidence>
<dbReference type="Gene3D" id="1.10.8.200">
    <property type="entry name" value="Replisome organizer (g39p helicase loader/inhibitor protein)"/>
    <property type="match status" value="1"/>
</dbReference>
<protein>
    <submittedName>
        <fullName evidence="1">Uncharacterized protein</fullName>
    </submittedName>
</protein>
<proteinExistence type="predicted"/>
<sequence>MNKKECAECLAILRLNYKASFRDMTESDAKAFINLWAMQFADETYEEVMTAINYIIATDIREFAPPIGLIRAKITEMKTPNRLSTTEAWDLVRTACGRPDGFKTLPSIIQKAVGSSGILRSWGEADINVFNSSIMANFRRAYEAVVNEEKETLRLPGSLREQVKQIRDNTLMLSETVEG</sequence>
<dbReference type="RefSeq" id="WP_117532870.1">
    <property type="nucleotide sequence ID" value="NZ_QUSM01000009.1"/>
</dbReference>
<accession>A0A3E3DUH4</accession>
<evidence type="ECO:0000313" key="2">
    <source>
        <dbReference type="Proteomes" id="UP000261212"/>
    </source>
</evidence>
<reference evidence="1 2" key="1">
    <citation type="submission" date="2018-08" db="EMBL/GenBank/DDBJ databases">
        <title>A genome reference for cultivated species of the human gut microbiota.</title>
        <authorList>
            <person name="Zou Y."/>
            <person name="Xue W."/>
            <person name="Luo G."/>
        </authorList>
    </citation>
    <scope>NUCLEOTIDE SEQUENCE [LARGE SCALE GENOMIC DNA]</scope>
    <source>
        <strain evidence="1 2">AM25-6</strain>
    </source>
</reference>
<organism evidence="1 2">
    <name type="scientific">Anaerofustis stercorihominis</name>
    <dbReference type="NCBI Taxonomy" id="214853"/>
    <lineage>
        <taxon>Bacteria</taxon>
        <taxon>Bacillati</taxon>
        <taxon>Bacillota</taxon>
        <taxon>Clostridia</taxon>
        <taxon>Eubacteriales</taxon>
        <taxon>Eubacteriaceae</taxon>
        <taxon>Anaerofustis</taxon>
    </lineage>
</organism>
<dbReference type="AlphaFoldDB" id="A0A3E3DUH4"/>
<dbReference type="EMBL" id="QUSM01000009">
    <property type="protein sequence ID" value="RGD72934.1"/>
    <property type="molecule type" value="Genomic_DNA"/>
</dbReference>
<dbReference type="Proteomes" id="UP000261212">
    <property type="component" value="Unassembled WGS sequence"/>
</dbReference>
<comment type="caution">
    <text evidence="1">The sequence shown here is derived from an EMBL/GenBank/DDBJ whole genome shotgun (WGS) entry which is preliminary data.</text>
</comment>
<name>A0A3E3DUH4_9FIRM</name>
<gene>
    <name evidence="1" type="ORF">DW687_11885</name>
</gene>